<dbReference type="InterPro" id="IPR020590">
    <property type="entry name" value="Guanylate_kinase_CS"/>
</dbReference>
<evidence type="ECO:0000256" key="5">
    <source>
        <dbReference type="ARBA" id="ARBA00022777"/>
    </source>
</evidence>
<evidence type="ECO:0000256" key="6">
    <source>
        <dbReference type="ARBA" id="ARBA00022840"/>
    </source>
</evidence>
<feature type="domain" description="Guanylate kinase-like" evidence="7">
    <location>
        <begin position="5"/>
        <end position="187"/>
    </location>
</feature>
<dbReference type="InterPro" id="IPR017665">
    <property type="entry name" value="Guanylate_kinase"/>
</dbReference>
<dbReference type="InterPro" id="IPR008144">
    <property type="entry name" value="Guanylate_kin-like_dom"/>
</dbReference>
<gene>
    <name evidence="8" type="ORF">CYCCA115_LOCUS771</name>
</gene>
<dbReference type="Pfam" id="PF00625">
    <property type="entry name" value="Guanylate_kin"/>
    <property type="match status" value="1"/>
</dbReference>
<dbReference type="EC" id="2.7.4.8" evidence="2"/>
<keyword evidence="9" id="KW-1185">Reference proteome</keyword>
<sequence length="196" mass="21952">MSDLPTPVVFCGPSGVGKGTLIDLLMKKFPDAFGFSVSHTTRGPREGEVNGKHYHFTTVEDIKKEIAAGKFVEYAEVHGNYYGTSIASVESVQKEGKICVLDIDIQGVMKVKESSLSPRYLFISPPSMKELEDRLRGRGTETEEAIKKRLGNASKEMEYGQGEGNFDRIFVNNNLDETFATMTKEFKEWYPHLKEA</sequence>
<evidence type="ECO:0000256" key="2">
    <source>
        <dbReference type="ARBA" id="ARBA00012961"/>
    </source>
</evidence>
<dbReference type="GO" id="GO:0004385">
    <property type="term" value="F:GMP kinase activity"/>
    <property type="evidence" value="ECO:0007669"/>
    <property type="project" value="UniProtKB-EC"/>
</dbReference>
<keyword evidence="5" id="KW-0418">Kinase</keyword>
<dbReference type="InterPro" id="IPR008145">
    <property type="entry name" value="GK/Ca_channel_bsu"/>
</dbReference>
<evidence type="ECO:0000313" key="8">
    <source>
        <dbReference type="EMBL" id="CAJ1917091.1"/>
    </source>
</evidence>
<dbReference type="Gene3D" id="3.40.50.300">
    <property type="entry name" value="P-loop containing nucleotide triphosphate hydrolases"/>
    <property type="match status" value="1"/>
</dbReference>
<dbReference type="EMBL" id="CAKOGP040000001">
    <property type="protein sequence ID" value="CAJ1917091.1"/>
    <property type="molecule type" value="Genomic_DNA"/>
</dbReference>
<evidence type="ECO:0000256" key="1">
    <source>
        <dbReference type="ARBA" id="ARBA00005790"/>
    </source>
</evidence>
<proteinExistence type="inferred from homology"/>
<protein>
    <recommendedName>
        <fullName evidence="2">guanylate kinase</fullName>
        <ecNumber evidence="2">2.7.4.8</ecNumber>
    </recommendedName>
</protein>
<dbReference type="GO" id="GO:0005829">
    <property type="term" value="C:cytosol"/>
    <property type="evidence" value="ECO:0007669"/>
    <property type="project" value="TreeGrafter"/>
</dbReference>
<organism evidence="8 9">
    <name type="scientific">Cylindrotheca closterium</name>
    <dbReference type="NCBI Taxonomy" id="2856"/>
    <lineage>
        <taxon>Eukaryota</taxon>
        <taxon>Sar</taxon>
        <taxon>Stramenopiles</taxon>
        <taxon>Ochrophyta</taxon>
        <taxon>Bacillariophyta</taxon>
        <taxon>Bacillariophyceae</taxon>
        <taxon>Bacillariophycidae</taxon>
        <taxon>Bacillariales</taxon>
        <taxon>Bacillariaceae</taxon>
        <taxon>Cylindrotheca</taxon>
    </lineage>
</organism>
<dbReference type="SUPFAM" id="SSF52540">
    <property type="entry name" value="P-loop containing nucleoside triphosphate hydrolases"/>
    <property type="match status" value="1"/>
</dbReference>
<keyword evidence="6" id="KW-0067">ATP-binding</keyword>
<dbReference type="AlphaFoldDB" id="A0AAD2CCT3"/>
<dbReference type="FunFam" id="3.40.50.300:FF:000776">
    <property type="entry name" value="Guanylate kinase 2"/>
    <property type="match status" value="1"/>
</dbReference>
<dbReference type="PANTHER" id="PTHR23117">
    <property type="entry name" value="GUANYLATE KINASE-RELATED"/>
    <property type="match status" value="1"/>
</dbReference>
<dbReference type="NCBIfam" id="TIGR03263">
    <property type="entry name" value="guanyl_kin"/>
    <property type="match status" value="1"/>
</dbReference>
<reference evidence="8" key="1">
    <citation type="submission" date="2023-08" db="EMBL/GenBank/DDBJ databases">
        <authorList>
            <person name="Audoor S."/>
            <person name="Bilcke G."/>
        </authorList>
    </citation>
    <scope>NUCLEOTIDE SEQUENCE</scope>
</reference>
<comment type="caution">
    <text evidence="8">The sequence shown here is derived from an EMBL/GenBank/DDBJ whole genome shotgun (WGS) entry which is preliminary data.</text>
</comment>
<evidence type="ECO:0000256" key="4">
    <source>
        <dbReference type="ARBA" id="ARBA00022741"/>
    </source>
</evidence>
<dbReference type="SMART" id="SM00072">
    <property type="entry name" value="GuKc"/>
    <property type="match status" value="1"/>
</dbReference>
<comment type="similarity">
    <text evidence="1">Belongs to the guanylate kinase family.</text>
</comment>
<evidence type="ECO:0000259" key="7">
    <source>
        <dbReference type="PROSITE" id="PS50052"/>
    </source>
</evidence>
<dbReference type="PANTHER" id="PTHR23117:SF13">
    <property type="entry name" value="GUANYLATE KINASE"/>
    <property type="match status" value="1"/>
</dbReference>
<dbReference type="Proteomes" id="UP001295423">
    <property type="component" value="Unassembled WGS sequence"/>
</dbReference>
<evidence type="ECO:0000313" key="9">
    <source>
        <dbReference type="Proteomes" id="UP001295423"/>
    </source>
</evidence>
<name>A0AAD2CCT3_9STRA</name>
<dbReference type="CDD" id="cd00071">
    <property type="entry name" value="GMPK"/>
    <property type="match status" value="1"/>
</dbReference>
<dbReference type="PROSITE" id="PS50052">
    <property type="entry name" value="GUANYLATE_KINASE_2"/>
    <property type="match status" value="1"/>
</dbReference>
<dbReference type="GO" id="GO:0005524">
    <property type="term" value="F:ATP binding"/>
    <property type="evidence" value="ECO:0007669"/>
    <property type="project" value="UniProtKB-KW"/>
</dbReference>
<accession>A0AAD2CCT3</accession>
<keyword evidence="4" id="KW-0547">Nucleotide-binding</keyword>
<dbReference type="Gene3D" id="3.30.63.10">
    <property type="entry name" value="Guanylate Kinase phosphate binding domain"/>
    <property type="match status" value="1"/>
</dbReference>
<keyword evidence="3" id="KW-0808">Transferase</keyword>
<dbReference type="FunFam" id="3.30.63.10:FF:000002">
    <property type="entry name" value="Guanylate kinase 1"/>
    <property type="match status" value="1"/>
</dbReference>
<dbReference type="PROSITE" id="PS00856">
    <property type="entry name" value="GUANYLATE_KINASE_1"/>
    <property type="match status" value="1"/>
</dbReference>
<dbReference type="InterPro" id="IPR027417">
    <property type="entry name" value="P-loop_NTPase"/>
</dbReference>
<evidence type="ECO:0000256" key="3">
    <source>
        <dbReference type="ARBA" id="ARBA00022679"/>
    </source>
</evidence>